<comment type="caution">
    <text evidence="7">The sequence shown here is derived from an EMBL/GenBank/DDBJ whole genome shotgun (WGS) entry which is preliminary data.</text>
</comment>
<proteinExistence type="inferred from homology"/>
<evidence type="ECO:0000256" key="3">
    <source>
        <dbReference type="ARBA" id="ARBA00023125"/>
    </source>
</evidence>
<dbReference type="Pfam" id="PF00126">
    <property type="entry name" value="HTH_1"/>
    <property type="match status" value="1"/>
</dbReference>
<evidence type="ECO:0000256" key="1">
    <source>
        <dbReference type="ARBA" id="ARBA00009437"/>
    </source>
</evidence>
<dbReference type="CDD" id="cd08420">
    <property type="entry name" value="PBP2_CysL_like"/>
    <property type="match status" value="1"/>
</dbReference>
<evidence type="ECO:0000256" key="2">
    <source>
        <dbReference type="ARBA" id="ARBA00023015"/>
    </source>
</evidence>
<evidence type="ECO:0000313" key="7">
    <source>
        <dbReference type="EMBL" id="TCZ78833.1"/>
    </source>
</evidence>
<dbReference type="GO" id="GO:0003700">
    <property type="term" value="F:DNA-binding transcription factor activity"/>
    <property type="evidence" value="ECO:0007669"/>
    <property type="project" value="InterPro"/>
</dbReference>
<dbReference type="InterPro" id="IPR036390">
    <property type="entry name" value="WH_DNA-bd_sf"/>
</dbReference>
<name>A0A4R4EHL4_9BACL</name>
<feature type="coiled-coil region" evidence="5">
    <location>
        <begin position="68"/>
        <end position="95"/>
    </location>
</feature>
<dbReference type="PANTHER" id="PTHR30126:SF39">
    <property type="entry name" value="HTH-TYPE TRANSCRIPTIONAL REGULATOR CYSL"/>
    <property type="match status" value="1"/>
</dbReference>
<dbReference type="AlphaFoldDB" id="A0A4R4EHL4"/>
<reference evidence="7 8" key="1">
    <citation type="submission" date="2019-03" db="EMBL/GenBank/DDBJ databases">
        <authorList>
            <person name="Kim M.K.M."/>
        </authorList>
    </citation>
    <scope>NUCLEOTIDE SEQUENCE [LARGE SCALE GENOMIC DNA]</scope>
    <source>
        <strain evidence="7 8">18JY21-1</strain>
    </source>
</reference>
<dbReference type="PRINTS" id="PR00039">
    <property type="entry name" value="HTHLYSR"/>
</dbReference>
<dbReference type="PANTHER" id="PTHR30126">
    <property type="entry name" value="HTH-TYPE TRANSCRIPTIONAL REGULATOR"/>
    <property type="match status" value="1"/>
</dbReference>
<dbReference type="SUPFAM" id="SSF53850">
    <property type="entry name" value="Periplasmic binding protein-like II"/>
    <property type="match status" value="1"/>
</dbReference>
<dbReference type="OrthoDB" id="9785745at2"/>
<protein>
    <submittedName>
        <fullName evidence="7">LysR family transcriptional regulator</fullName>
    </submittedName>
</protein>
<dbReference type="GO" id="GO:0000976">
    <property type="term" value="F:transcription cis-regulatory region binding"/>
    <property type="evidence" value="ECO:0007669"/>
    <property type="project" value="TreeGrafter"/>
</dbReference>
<dbReference type="Proteomes" id="UP000295418">
    <property type="component" value="Unassembled WGS sequence"/>
</dbReference>
<dbReference type="FunFam" id="1.10.10.10:FF:000001">
    <property type="entry name" value="LysR family transcriptional regulator"/>
    <property type="match status" value="1"/>
</dbReference>
<dbReference type="InterPro" id="IPR036388">
    <property type="entry name" value="WH-like_DNA-bd_sf"/>
</dbReference>
<dbReference type="EMBL" id="SKFG01000004">
    <property type="protein sequence ID" value="TCZ78833.1"/>
    <property type="molecule type" value="Genomic_DNA"/>
</dbReference>
<dbReference type="InterPro" id="IPR005119">
    <property type="entry name" value="LysR_subst-bd"/>
</dbReference>
<keyword evidence="8" id="KW-1185">Reference proteome</keyword>
<keyword evidence="3" id="KW-0238">DNA-binding</keyword>
<evidence type="ECO:0000259" key="6">
    <source>
        <dbReference type="PROSITE" id="PS50931"/>
    </source>
</evidence>
<sequence length="299" mass="33917">MIIDPMKVFVTVVEQQHFSRAAELLNLSQPGVSQHIRNLEHEFGVQLLYRSPKHVQITQAGELLYSRAKQILSLYEEAKQEINELQNVVTGTLNVGASYTIGEYILPRVLADFAKQYAFVDIQVTIANTLQIQDGVRSNKLDIGLVEGEVSPSVELQVDAFMEDEMVIVARSDHALCKERLVTPDMLQDQVWIVREPGSGTRAYWERLIQQNALRVKRSYMFSSSQGVKEAVVEGLGIAMLSRFIVQKDLLHHMGYNEIAMLPLSSRYTRQLSIVQSTKAIPSKAMDKFRDRIKSHRDS</sequence>
<comment type="similarity">
    <text evidence="1">Belongs to the LysR transcriptional regulatory family.</text>
</comment>
<feature type="domain" description="HTH lysR-type" evidence="6">
    <location>
        <begin position="1"/>
        <end position="58"/>
    </location>
</feature>
<keyword evidence="5" id="KW-0175">Coiled coil</keyword>
<dbReference type="RefSeq" id="WP_132417283.1">
    <property type="nucleotide sequence ID" value="NZ_SKFG01000004.1"/>
</dbReference>
<dbReference type="Gene3D" id="1.10.10.10">
    <property type="entry name" value="Winged helix-like DNA-binding domain superfamily/Winged helix DNA-binding domain"/>
    <property type="match status" value="1"/>
</dbReference>
<dbReference type="SUPFAM" id="SSF46785">
    <property type="entry name" value="Winged helix' DNA-binding domain"/>
    <property type="match status" value="1"/>
</dbReference>
<organism evidence="7 8">
    <name type="scientific">Paenibacillus albiflavus</name>
    <dbReference type="NCBI Taxonomy" id="2545760"/>
    <lineage>
        <taxon>Bacteria</taxon>
        <taxon>Bacillati</taxon>
        <taxon>Bacillota</taxon>
        <taxon>Bacilli</taxon>
        <taxon>Bacillales</taxon>
        <taxon>Paenibacillaceae</taxon>
        <taxon>Paenibacillus</taxon>
    </lineage>
</organism>
<dbReference type="Gene3D" id="3.40.190.290">
    <property type="match status" value="1"/>
</dbReference>
<dbReference type="InterPro" id="IPR000847">
    <property type="entry name" value="LysR_HTH_N"/>
</dbReference>
<evidence type="ECO:0000313" key="8">
    <source>
        <dbReference type="Proteomes" id="UP000295418"/>
    </source>
</evidence>
<keyword evidence="4" id="KW-0804">Transcription</keyword>
<keyword evidence="2" id="KW-0805">Transcription regulation</keyword>
<dbReference type="Pfam" id="PF03466">
    <property type="entry name" value="LysR_substrate"/>
    <property type="match status" value="1"/>
</dbReference>
<evidence type="ECO:0000256" key="5">
    <source>
        <dbReference type="SAM" id="Coils"/>
    </source>
</evidence>
<evidence type="ECO:0000256" key="4">
    <source>
        <dbReference type="ARBA" id="ARBA00023163"/>
    </source>
</evidence>
<gene>
    <name evidence="7" type="ORF">E0485_07085</name>
</gene>
<accession>A0A4R4EHL4</accession>
<dbReference type="PROSITE" id="PS50931">
    <property type="entry name" value="HTH_LYSR"/>
    <property type="match status" value="1"/>
</dbReference>